<dbReference type="NCBIfam" id="TIGR01780">
    <property type="entry name" value="SSADH"/>
    <property type="match status" value="1"/>
</dbReference>
<keyword evidence="2 4" id="KW-0560">Oxidoreductase</keyword>
<sequence>MPGRGCVPRFFSSDSIDMTISPLQLLNDPSLLRTDALVDGRWIAASRRFAVHDPATGRKLADVANLDAAHAREAIAAAQAAWPAWRARTVKERSAILRKWFDLLLANQDDLARLLTAEQGKPFGEARGEIAYAASFVEWFAEEAKRINGETLPAFDNNRRLLVLRESIGVCAAITPWNFPLAMITRKVAPALAAGCPVIVKPAEHTPLTALAAAQLAVRAGVPAGVLGVLPADGANSIAIGKELCANDAVRHLSFTGSTEVGRILMAQSAATVKKLSLELGGNAPFIVFDDADLDSAVEGAMQSKYRNAGQTCVCANRIYVQDGVYDAFVEKLADAVRALKVGPGFDEGVTQGPLIEPEAVDKIERHIEDAVSKGGRVVAGGRRLGGLFFEPTVLVDATSQMLCAREETFGPLAPVFRFHADEDAIAAANATEFGLASYLYSRDVGRIFRAAEALESGMVGVNVGILATEHVPFGGVKQSGLGREGGRHGIDDYVEIKYMCVGDILK</sequence>
<dbReference type="Gene3D" id="3.40.309.10">
    <property type="entry name" value="Aldehyde Dehydrogenase, Chain A, domain 2"/>
    <property type="match status" value="1"/>
</dbReference>
<evidence type="ECO:0000256" key="3">
    <source>
        <dbReference type="PROSITE-ProRule" id="PRU10007"/>
    </source>
</evidence>
<dbReference type="GO" id="GO:0004777">
    <property type="term" value="F:succinate-semialdehyde dehydrogenase (NAD+) activity"/>
    <property type="evidence" value="ECO:0007669"/>
    <property type="project" value="TreeGrafter"/>
</dbReference>
<dbReference type="FunFam" id="3.40.309.10:FF:000004">
    <property type="entry name" value="Succinate-semialdehyde dehydrogenase I"/>
    <property type="match status" value="1"/>
</dbReference>
<dbReference type="CDD" id="cd07103">
    <property type="entry name" value="ALDH_F5_SSADH_GabD"/>
    <property type="match status" value="1"/>
</dbReference>
<reference evidence="6 7" key="1">
    <citation type="journal article" date="2003" name="Nat. Genet.">
        <title>Comparative analysis of the genome sequences of Bordetella pertussis, Bordetella parapertussis and Bordetella bronchiseptica.</title>
        <authorList>
            <person name="Parkhill J."/>
            <person name="Sebaihia M."/>
            <person name="Preston A."/>
            <person name="Murphy L.D."/>
            <person name="Thomson N.R."/>
            <person name="Harris D.E."/>
            <person name="Holden M.T.G."/>
            <person name="Churcher C.M."/>
            <person name="Bentley S.D."/>
            <person name="Mungall K.L."/>
            <person name="Cerdeno-Tarraga A.-M."/>
            <person name="Temple L."/>
            <person name="James K.D."/>
            <person name="Harris B."/>
            <person name="Quail M.A."/>
            <person name="Achtman M."/>
            <person name="Atkin R."/>
            <person name="Baker S."/>
            <person name="Basham D."/>
            <person name="Bason N."/>
            <person name="Cherevach I."/>
            <person name="Chillingworth T."/>
            <person name="Collins M."/>
            <person name="Cronin A."/>
            <person name="Davis P."/>
            <person name="Doggett J."/>
            <person name="Feltwell T."/>
            <person name="Goble A."/>
            <person name="Hamlin N."/>
            <person name="Hauser H."/>
            <person name="Holroyd S."/>
            <person name="Jagels K."/>
            <person name="Leather S."/>
            <person name="Moule S."/>
            <person name="Norberczak H."/>
            <person name="O'Neil S."/>
            <person name="Ormond D."/>
            <person name="Price C."/>
            <person name="Rabbinowitsch E."/>
            <person name="Rutter S."/>
            <person name="Sanders M."/>
            <person name="Saunders D."/>
            <person name="Seeger K."/>
            <person name="Sharp S."/>
            <person name="Simmonds M."/>
            <person name="Skelton J."/>
            <person name="Squares R."/>
            <person name="Squares S."/>
            <person name="Stevens K."/>
            <person name="Unwin L."/>
            <person name="Whitehead S."/>
            <person name="Barrell B.G."/>
            <person name="Maskell D.J."/>
        </authorList>
    </citation>
    <scope>NUCLEOTIDE SEQUENCE [LARGE SCALE GENOMIC DNA]</scope>
    <source>
        <strain evidence="6 7">ATCC BAA-588 / NCTC 13252 / RB50</strain>
    </source>
</reference>
<evidence type="ECO:0000256" key="1">
    <source>
        <dbReference type="ARBA" id="ARBA00009986"/>
    </source>
</evidence>
<dbReference type="AlphaFoldDB" id="A0A0H3LN65"/>
<dbReference type="HOGENOM" id="CLU_005391_5_1_4"/>
<dbReference type="InterPro" id="IPR050740">
    <property type="entry name" value="Aldehyde_DH_Superfamily"/>
</dbReference>
<dbReference type="KEGG" id="bbr:BB2351"/>
<evidence type="ECO:0000259" key="5">
    <source>
        <dbReference type="Pfam" id="PF00171"/>
    </source>
</evidence>
<proteinExistence type="inferred from homology"/>
<dbReference type="PANTHER" id="PTHR43353:SF5">
    <property type="entry name" value="SUCCINATE-SEMIALDEHYDE DEHYDROGENASE, MITOCHONDRIAL"/>
    <property type="match status" value="1"/>
</dbReference>
<evidence type="ECO:0000313" key="7">
    <source>
        <dbReference type="Proteomes" id="UP000001027"/>
    </source>
</evidence>
<dbReference type="EMBL" id="BX640444">
    <property type="protein sequence ID" value="CAE32846.1"/>
    <property type="molecule type" value="Genomic_DNA"/>
</dbReference>
<dbReference type="PANTHER" id="PTHR43353">
    <property type="entry name" value="SUCCINATE-SEMIALDEHYDE DEHYDROGENASE, MITOCHONDRIAL"/>
    <property type="match status" value="1"/>
</dbReference>
<feature type="domain" description="Aldehyde dehydrogenase" evidence="5">
    <location>
        <begin position="42"/>
        <end position="499"/>
    </location>
</feature>
<dbReference type="GO" id="GO:0005829">
    <property type="term" value="C:cytosol"/>
    <property type="evidence" value="ECO:0007669"/>
    <property type="project" value="TreeGrafter"/>
</dbReference>
<dbReference type="GO" id="GO:0009450">
    <property type="term" value="P:gamma-aminobutyric acid catabolic process"/>
    <property type="evidence" value="ECO:0007669"/>
    <property type="project" value="InterPro"/>
</dbReference>
<dbReference type="SUPFAM" id="SSF53720">
    <property type="entry name" value="ALDH-like"/>
    <property type="match status" value="1"/>
</dbReference>
<dbReference type="InterPro" id="IPR016160">
    <property type="entry name" value="Ald_DH_CS_CYS"/>
</dbReference>
<name>A0A0H3LN65_BORBR</name>
<dbReference type="Proteomes" id="UP000001027">
    <property type="component" value="Chromosome"/>
</dbReference>
<dbReference type="Gene3D" id="3.40.605.10">
    <property type="entry name" value="Aldehyde Dehydrogenase, Chain A, domain 1"/>
    <property type="match status" value="1"/>
</dbReference>
<organism evidence="6 7">
    <name type="scientific">Bordetella bronchiseptica (strain ATCC BAA-588 / NCTC 13252 / RB50)</name>
    <name type="common">Alcaligenes bronchisepticus</name>
    <dbReference type="NCBI Taxonomy" id="257310"/>
    <lineage>
        <taxon>Bacteria</taxon>
        <taxon>Pseudomonadati</taxon>
        <taxon>Pseudomonadota</taxon>
        <taxon>Betaproteobacteria</taxon>
        <taxon>Burkholderiales</taxon>
        <taxon>Alcaligenaceae</taxon>
        <taxon>Bordetella</taxon>
    </lineage>
</organism>
<comment type="similarity">
    <text evidence="1 4">Belongs to the aldehyde dehydrogenase family.</text>
</comment>
<dbReference type="InterPro" id="IPR016163">
    <property type="entry name" value="Ald_DH_C"/>
</dbReference>
<dbReference type="PROSITE" id="PS00070">
    <property type="entry name" value="ALDEHYDE_DEHYDR_CYS"/>
    <property type="match status" value="1"/>
</dbReference>
<dbReference type="EC" id="1.2.1.16" evidence="6"/>
<feature type="active site" evidence="3">
    <location>
        <position position="279"/>
    </location>
</feature>
<dbReference type="InterPro" id="IPR015590">
    <property type="entry name" value="Aldehyde_DH_dom"/>
</dbReference>
<evidence type="ECO:0000256" key="4">
    <source>
        <dbReference type="RuleBase" id="RU003345"/>
    </source>
</evidence>
<dbReference type="InterPro" id="IPR016161">
    <property type="entry name" value="Ald_DH/histidinol_DH"/>
</dbReference>
<dbReference type="PROSITE" id="PS00687">
    <property type="entry name" value="ALDEHYDE_DEHYDR_GLU"/>
    <property type="match status" value="1"/>
</dbReference>
<dbReference type="InterPro" id="IPR010102">
    <property type="entry name" value="Succ_semiAld_DH"/>
</dbReference>
<evidence type="ECO:0000313" key="6">
    <source>
        <dbReference type="EMBL" id="CAE32846.1"/>
    </source>
</evidence>
<dbReference type="InterPro" id="IPR016162">
    <property type="entry name" value="Ald_DH_N"/>
</dbReference>
<dbReference type="RefSeq" id="WP_010926485.1">
    <property type="nucleotide sequence ID" value="NC_002927.3"/>
</dbReference>
<accession>A0A0H3LN65</accession>
<dbReference type="InterPro" id="IPR029510">
    <property type="entry name" value="Ald_DH_CS_GLU"/>
</dbReference>
<gene>
    <name evidence="6" type="primary">gabG</name>
    <name evidence="6" type="ordered locus">BB2351</name>
</gene>
<dbReference type="Pfam" id="PF00171">
    <property type="entry name" value="Aldedh"/>
    <property type="match status" value="1"/>
</dbReference>
<dbReference type="eggNOG" id="COG1012">
    <property type="taxonomic scope" value="Bacteria"/>
</dbReference>
<dbReference type="FunFam" id="3.40.605.10:FF:000005">
    <property type="entry name" value="Succinate-semialdehyde dehydrogenase I"/>
    <property type="match status" value="1"/>
</dbReference>
<evidence type="ECO:0000256" key="2">
    <source>
        <dbReference type="ARBA" id="ARBA00023002"/>
    </source>
</evidence>
<protein>
    <submittedName>
        <fullName evidence="6">Succinate-semialdehyde dehydrogenase [NADP+]</fullName>
        <ecNumber evidence="6">1.2.1.16</ecNumber>
    </submittedName>
</protein>